<comment type="subcellular location">
    <subcellularLocation>
        <location evidence="8 9">Nucleus</location>
    </subcellularLocation>
</comment>
<evidence type="ECO:0000256" key="5">
    <source>
        <dbReference type="ARBA" id="ARBA00023125"/>
    </source>
</evidence>
<keyword evidence="7 8" id="KW-0539">Nucleus</keyword>
<sequence length="250" mass="25363">MPSSDSGESRRSAKPHNTSLAPPPAEQEHLPCPRCDSTNTKFCYYNNYNFSQPRHFCKSCRRYWTHGGTLRDIPVGGGSRKNAKRSRTVPSASTATTSSSAGPAVTSVSSVTPLTMVPVAGNNHPGAPVQFGGVVVDGEAKGNNVSLCGGSFTSLLSNTQQGPGGFLALGGFGLGLGPGLEDVGFGMGMGRGGWAFPGVVADGGSIGGGVAGSGVGHTWQFEGGDQGGFVSGDCFPWPGLAISTPGNGLK</sequence>
<reference evidence="12 13" key="1">
    <citation type="submission" date="2019-01" db="EMBL/GenBank/DDBJ databases">
        <title>Sequencing of cultivated peanut Arachis hypogaea provides insights into genome evolution and oil improvement.</title>
        <authorList>
            <person name="Chen X."/>
        </authorList>
    </citation>
    <scope>NUCLEOTIDE SEQUENCE [LARGE SCALE GENOMIC DNA]</scope>
    <source>
        <strain evidence="13">cv. Fuhuasheng</strain>
        <tissue evidence="12">Leaves</tissue>
    </source>
</reference>
<name>A0A444WSW6_ARAHY</name>
<dbReference type="PANTHER" id="PTHR31992:SF12">
    <property type="entry name" value="DOF ZINC FINGER PROTEIN DOF3.4"/>
    <property type="match status" value="1"/>
</dbReference>
<organism evidence="12 13">
    <name type="scientific">Arachis hypogaea</name>
    <name type="common">Peanut</name>
    <dbReference type="NCBI Taxonomy" id="3818"/>
    <lineage>
        <taxon>Eukaryota</taxon>
        <taxon>Viridiplantae</taxon>
        <taxon>Streptophyta</taxon>
        <taxon>Embryophyta</taxon>
        <taxon>Tracheophyta</taxon>
        <taxon>Spermatophyta</taxon>
        <taxon>Magnoliopsida</taxon>
        <taxon>eudicotyledons</taxon>
        <taxon>Gunneridae</taxon>
        <taxon>Pentapetalae</taxon>
        <taxon>rosids</taxon>
        <taxon>fabids</taxon>
        <taxon>Fabales</taxon>
        <taxon>Fabaceae</taxon>
        <taxon>Papilionoideae</taxon>
        <taxon>50 kb inversion clade</taxon>
        <taxon>dalbergioids sensu lato</taxon>
        <taxon>Dalbergieae</taxon>
        <taxon>Pterocarpus clade</taxon>
        <taxon>Arachis</taxon>
    </lineage>
</organism>
<protein>
    <recommendedName>
        <fullName evidence="9">Dof zinc finger protein</fullName>
    </recommendedName>
</protein>
<comment type="caution">
    <text evidence="12">The sequence shown here is derived from an EMBL/GenBank/DDBJ whole genome shotgun (WGS) entry which is preliminary data.</text>
</comment>
<evidence type="ECO:0000256" key="3">
    <source>
        <dbReference type="ARBA" id="ARBA00022833"/>
    </source>
</evidence>
<dbReference type="PROSITE" id="PS50884">
    <property type="entry name" value="ZF_DOF_2"/>
    <property type="match status" value="1"/>
</dbReference>
<evidence type="ECO:0000256" key="4">
    <source>
        <dbReference type="ARBA" id="ARBA00023015"/>
    </source>
</evidence>
<evidence type="ECO:0000256" key="8">
    <source>
        <dbReference type="PROSITE-ProRule" id="PRU00071"/>
    </source>
</evidence>
<evidence type="ECO:0000313" key="13">
    <source>
        <dbReference type="Proteomes" id="UP000289738"/>
    </source>
</evidence>
<dbReference type="Gramene" id="arahy.Tifrunner.gnm2.ann2.Ah05g080500.1">
    <property type="protein sequence ID" value="arahy.Tifrunner.gnm2.ann2.Ah05g080500.1-CDS-1"/>
    <property type="gene ID" value="arahy.Tifrunner.gnm2.ann2.Ah05g080500"/>
</dbReference>
<evidence type="ECO:0000256" key="9">
    <source>
        <dbReference type="RuleBase" id="RU369094"/>
    </source>
</evidence>
<dbReference type="Proteomes" id="UP000289738">
    <property type="component" value="Unassembled WGS sequence"/>
</dbReference>
<evidence type="ECO:0000256" key="10">
    <source>
        <dbReference type="SAM" id="MobiDB-lite"/>
    </source>
</evidence>
<keyword evidence="4 9" id="KW-0805">Transcription regulation</keyword>
<evidence type="ECO:0000256" key="6">
    <source>
        <dbReference type="ARBA" id="ARBA00023163"/>
    </source>
</evidence>
<feature type="region of interest" description="Disordered" evidence="10">
    <location>
        <begin position="1"/>
        <end position="30"/>
    </location>
</feature>
<dbReference type="EMBL" id="SDMP01000021">
    <property type="protein sequence ID" value="RYQ80503.1"/>
    <property type="molecule type" value="Genomic_DNA"/>
</dbReference>
<dbReference type="STRING" id="3818.A0A444WSW6"/>
<dbReference type="GO" id="GO:0003677">
    <property type="term" value="F:DNA binding"/>
    <property type="evidence" value="ECO:0007669"/>
    <property type="project" value="UniProtKB-UniRule"/>
</dbReference>
<dbReference type="AlphaFoldDB" id="A0A444WSW6"/>
<feature type="region of interest" description="Disordered" evidence="10">
    <location>
        <begin position="71"/>
        <end position="106"/>
    </location>
</feature>
<feature type="compositionally biased region" description="Low complexity" evidence="10">
    <location>
        <begin position="88"/>
        <end position="106"/>
    </location>
</feature>
<gene>
    <name evidence="12" type="ORF">Ahy_Scaffold1g106872</name>
</gene>
<dbReference type="InterPro" id="IPR045174">
    <property type="entry name" value="Dof"/>
</dbReference>
<evidence type="ECO:0000259" key="11">
    <source>
        <dbReference type="PROSITE" id="PS50884"/>
    </source>
</evidence>
<dbReference type="PANTHER" id="PTHR31992">
    <property type="entry name" value="DOF ZINC FINGER PROTEIN DOF1.4-RELATED"/>
    <property type="match status" value="1"/>
</dbReference>
<keyword evidence="3 9" id="KW-0862">Zinc</keyword>
<dbReference type="OrthoDB" id="1927254at2759"/>
<dbReference type="InterPro" id="IPR003851">
    <property type="entry name" value="Znf_Dof"/>
</dbReference>
<keyword evidence="2 8" id="KW-0863">Zinc-finger</keyword>
<dbReference type="GO" id="GO:0003700">
    <property type="term" value="F:DNA-binding transcription factor activity"/>
    <property type="evidence" value="ECO:0007669"/>
    <property type="project" value="UniProtKB-UniRule"/>
</dbReference>
<dbReference type="GO" id="GO:0008270">
    <property type="term" value="F:zinc ion binding"/>
    <property type="evidence" value="ECO:0007669"/>
    <property type="project" value="UniProtKB-KW"/>
</dbReference>
<dbReference type="GO" id="GO:0005634">
    <property type="term" value="C:nucleus"/>
    <property type="evidence" value="ECO:0007669"/>
    <property type="project" value="UniProtKB-SubCell"/>
</dbReference>
<keyword evidence="13" id="KW-1185">Reference proteome</keyword>
<evidence type="ECO:0000256" key="2">
    <source>
        <dbReference type="ARBA" id="ARBA00022771"/>
    </source>
</evidence>
<dbReference type="Pfam" id="PF02701">
    <property type="entry name" value="Zn_ribbon_Dof"/>
    <property type="match status" value="1"/>
</dbReference>
<keyword evidence="1 9" id="KW-0479">Metal-binding</keyword>
<keyword evidence="5 8" id="KW-0238">DNA-binding</keyword>
<feature type="domain" description="Dof-type" evidence="11">
    <location>
        <begin position="30"/>
        <end position="84"/>
    </location>
</feature>
<comment type="function">
    <text evidence="9">Transcription factor that binds specifically to a 5'-AA[AG]G-3' consensus core sequence.</text>
</comment>
<evidence type="ECO:0000256" key="1">
    <source>
        <dbReference type="ARBA" id="ARBA00022723"/>
    </source>
</evidence>
<evidence type="ECO:0000313" key="12">
    <source>
        <dbReference type="EMBL" id="RYQ80503.1"/>
    </source>
</evidence>
<evidence type="ECO:0000256" key="7">
    <source>
        <dbReference type="ARBA" id="ARBA00023242"/>
    </source>
</evidence>
<accession>A0A444WSW6</accession>
<proteinExistence type="predicted"/>
<keyword evidence="6 9" id="KW-0804">Transcription</keyword>
<dbReference type="PROSITE" id="PS01361">
    <property type="entry name" value="ZF_DOF_1"/>
    <property type="match status" value="1"/>
</dbReference>